<dbReference type="RefSeq" id="WP_304994481.1">
    <property type="nucleotide sequence ID" value="NZ_CP101717.1"/>
</dbReference>
<organism evidence="1">
    <name type="scientific">Salinispirillum sp. LH 10-3-1</name>
    <dbReference type="NCBI Taxonomy" id="2952525"/>
    <lineage>
        <taxon>Bacteria</taxon>
        <taxon>Pseudomonadati</taxon>
        <taxon>Pseudomonadota</taxon>
        <taxon>Gammaproteobacteria</taxon>
        <taxon>Oceanospirillales</taxon>
        <taxon>Saccharospirillaceae</taxon>
        <taxon>Salinispirillum</taxon>
    </lineage>
</organism>
<name>A0AB38YDQ6_9GAMM</name>
<keyword evidence="1" id="KW-0808">Transferase</keyword>
<dbReference type="EMBL" id="CP101717">
    <property type="protein sequence ID" value="WLD57193.1"/>
    <property type="molecule type" value="Genomic_DNA"/>
</dbReference>
<sequence length="216" mass="24818">MTTEFACRLCQHTPLQPFATDRRRSYWVCAVCQMVQVNAANFLSPEAEKAQYDTHVNDVDDPRYRQFLARTATPLLQRLKVPSRGLDFGCGPGPLLAKMLTEAGHSMALYDAFYHPDQQVLTQRYDFITATEVAEHLHAVDEWLNRLWAMLLPGGWLAIQTRQYVSAPEFPNWYYKNDLTHVSFFSPSTFVWLAEQWSAKLDIISDEVVLLQKASN</sequence>
<proteinExistence type="predicted"/>
<protein>
    <submittedName>
        <fullName evidence="1">Class I SAM-dependent methyltransferase</fullName>
    </submittedName>
</protein>
<dbReference type="GO" id="GO:0008168">
    <property type="term" value="F:methyltransferase activity"/>
    <property type="evidence" value="ECO:0007669"/>
    <property type="project" value="UniProtKB-KW"/>
</dbReference>
<dbReference type="Pfam" id="PF13489">
    <property type="entry name" value="Methyltransf_23"/>
    <property type="match status" value="1"/>
</dbReference>
<gene>
    <name evidence="1" type="ORF">NFC81_10730</name>
</gene>
<dbReference type="InterPro" id="IPR029063">
    <property type="entry name" value="SAM-dependent_MTases_sf"/>
</dbReference>
<dbReference type="GO" id="GO:0032259">
    <property type="term" value="P:methylation"/>
    <property type="evidence" value="ECO:0007669"/>
    <property type="project" value="UniProtKB-KW"/>
</dbReference>
<keyword evidence="1" id="KW-0489">Methyltransferase</keyword>
<accession>A0AB38YDQ6</accession>
<dbReference type="AlphaFoldDB" id="A0AB38YDQ6"/>
<dbReference type="Gene3D" id="3.40.50.150">
    <property type="entry name" value="Vaccinia Virus protein VP39"/>
    <property type="match status" value="2"/>
</dbReference>
<dbReference type="SUPFAM" id="SSF53335">
    <property type="entry name" value="S-adenosyl-L-methionine-dependent methyltransferases"/>
    <property type="match status" value="1"/>
</dbReference>
<evidence type="ECO:0000313" key="1">
    <source>
        <dbReference type="EMBL" id="WLD57193.1"/>
    </source>
</evidence>
<reference evidence="1" key="1">
    <citation type="submission" date="2022-07" db="EMBL/GenBank/DDBJ databases">
        <title>Complete genome sequence of Salinispirillum sp. LH10-3-1 capable of multiple carbohydrate inversion isolated from a soda lake.</title>
        <authorList>
            <person name="Liu J."/>
            <person name="Zhai Y."/>
            <person name="Zhang H."/>
            <person name="Yang H."/>
            <person name="Qu J."/>
            <person name="Li J."/>
        </authorList>
    </citation>
    <scope>NUCLEOTIDE SEQUENCE</scope>
    <source>
        <strain evidence="1">LH 10-3-1</strain>
    </source>
</reference>